<accession>A0A4R7CUU2</accession>
<name>A0A4R7CUU2_9SPHI</name>
<dbReference type="Proteomes" id="UP000294752">
    <property type="component" value="Unassembled WGS sequence"/>
</dbReference>
<dbReference type="EMBL" id="SNZV01000008">
    <property type="protein sequence ID" value="TDS11019.1"/>
    <property type="molecule type" value="Genomic_DNA"/>
</dbReference>
<organism evidence="1 2">
    <name type="scientific">Sphingobacterium paludis</name>
    <dbReference type="NCBI Taxonomy" id="1476465"/>
    <lineage>
        <taxon>Bacteria</taxon>
        <taxon>Pseudomonadati</taxon>
        <taxon>Bacteroidota</taxon>
        <taxon>Sphingobacteriia</taxon>
        <taxon>Sphingobacteriales</taxon>
        <taxon>Sphingobacteriaceae</taxon>
        <taxon>Sphingobacterium</taxon>
    </lineage>
</organism>
<proteinExistence type="predicted"/>
<dbReference type="AlphaFoldDB" id="A0A4R7CUU2"/>
<evidence type="ECO:0000313" key="1">
    <source>
        <dbReference type="EMBL" id="TDS11019.1"/>
    </source>
</evidence>
<reference evidence="1 2" key="1">
    <citation type="submission" date="2019-03" db="EMBL/GenBank/DDBJ databases">
        <title>Genomic Encyclopedia of Type Strains, Phase III (KMG-III): the genomes of soil and plant-associated and newly described type strains.</title>
        <authorList>
            <person name="Whitman W."/>
        </authorList>
    </citation>
    <scope>NUCLEOTIDE SEQUENCE [LARGE SCALE GENOMIC DNA]</scope>
    <source>
        <strain evidence="1 2">CGMCC 1.12801</strain>
    </source>
</reference>
<gene>
    <name evidence="1" type="ORF">B0I21_10877</name>
</gene>
<protein>
    <submittedName>
        <fullName evidence="1">Uncharacterized protein</fullName>
    </submittedName>
</protein>
<sequence length="36" mass="4481">MMIKKVKKQQHPYKYLLPLHALVKEWSDYLKSIFLY</sequence>
<evidence type="ECO:0000313" key="2">
    <source>
        <dbReference type="Proteomes" id="UP000294752"/>
    </source>
</evidence>
<comment type="caution">
    <text evidence="1">The sequence shown here is derived from an EMBL/GenBank/DDBJ whole genome shotgun (WGS) entry which is preliminary data.</text>
</comment>
<keyword evidence="2" id="KW-1185">Reference proteome</keyword>